<protein>
    <submittedName>
        <fullName evidence="5">OmpA family protein</fullName>
    </submittedName>
</protein>
<evidence type="ECO:0000259" key="4">
    <source>
        <dbReference type="PROSITE" id="PS51123"/>
    </source>
</evidence>
<feature type="signal peptide" evidence="3">
    <location>
        <begin position="1"/>
        <end position="19"/>
    </location>
</feature>
<gene>
    <name evidence="5" type="ORF">QWZ14_25115</name>
</gene>
<dbReference type="Gene3D" id="3.30.1330.60">
    <property type="entry name" value="OmpA-like domain"/>
    <property type="match status" value="1"/>
</dbReference>
<evidence type="ECO:0000313" key="5">
    <source>
        <dbReference type="EMBL" id="MDN3567674.1"/>
    </source>
</evidence>
<dbReference type="Proteomes" id="UP001529369">
    <property type="component" value="Unassembled WGS sequence"/>
</dbReference>
<keyword evidence="3" id="KW-0732">Signal</keyword>
<dbReference type="PROSITE" id="PS51123">
    <property type="entry name" value="OMPA_2"/>
    <property type="match status" value="1"/>
</dbReference>
<dbReference type="RefSeq" id="WP_290319732.1">
    <property type="nucleotide sequence ID" value="NZ_JAUFPN010000197.1"/>
</dbReference>
<dbReference type="InterPro" id="IPR036737">
    <property type="entry name" value="OmpA-like_sf"/>
</dbReference>
<feature type="compositionally biased region" description="Low complexity" evidence="2">
    <location>
        <begin position="21"/>
        <end position="34"/>
    </location>
</feature>
<dbReference type="Pfam" id="PF00691">
    <property type="entry name" value="OmpA"/>
    <property type="match status" value="1"/>
</dbReference>
<comment type="caution">
    <text evidence="5">The sequence shown here is derived from an EMBL/GenBank/DDBJ whole genome shotgun (WGS) entry which is preliminary data.</text>
</comment>
<evidence type="ECO:0000256" key="2">
    <source>
        <dbReference type="SAM" id="MobiDB-lite"/>
    </source>
</evidence>
<evidence type="ECO:0000256" key="1">
    <source>
        <dbReference type="PROSITE-ProRule" id="PRU00473"/>
    </source>
</evidence>
<organism evidence="5 6">
    <name type="scientific">Paeniroseomonas aquatica</name>
    <dbReference type="NCBI Taxonomy" id="373043"/>
    <lineage>
        <taxon>Bacteria</taxon>
        <taxon>Pseudomonadati</taxon>
        <taxon>Pseudomonadota</taxon>
        <taxon>Alphaproteobacteria</taxon>
        <taxon>Acetobacterales</taxon>
        <taxon>Acetobacteraceae</taxon>
        <taxon>Paeniroseomonas</taxon>
    </lineage>
</organism>
<dbReference type="CDD" id="cd07185">
    <property type="entry name" value="OmpA_C-like"/>
    <property type="match status" value="1"/>
</dbReference>
<name>A0ABT8AE98_9PROT</name>
<evidence type="ECO:0000256" key="3">
    <source>
        <dbReference type="SAM" id="SignalP"/>
    </source>
</evidence>
<accession>A0ABT8AE98</accession>
<feature type="region of interest" description="Disordered" evidence="2">
    <location>
        <begin position="21"/>
        <end position="49"/>
    </location>
</feature>
<reference evidence="6" key="1">
    <citation type="journal article" date="2019" name="Int. J. Syst. Evol. Microbiol.">
        <title>The Global Catalogue of Microorganisms (GCM) 10K type strain sequencing project: providing services to taxonomists for standard genome sequencing and annotation.</title>
        <authorList>
            <consortium name="The Broad Institute Genomics Platform"/>
            <consortium name="The Broad Institute Genome Sequencing Center for Infectious Disease"/>
            <person name="Wu L."/>
            <person name="Ma J."/>
        </authorList>
    </citation>
    <scope>NUCLEOTIDE SEQUENCE [LARGE SCALE GENOMIC DNA]</scope>
    <source>
        <strain evidence="6">CECT 7131</strain>
    </source>
</reference>
<dbReference type="SUPFAM" id="SSF103088">
    <property type="entry name" value="OmpA-like"/>
    <property type="match status" value="1"/>
</dbReference>
<evidence type="ECO:0000313" key="6">
    <source>
        <dbReference type="Proteomes" id="UP001529369"/>
    </source>
</evidence>
<dbReference type="EMBL" id="JAUFPN010000197">
    <property type="protein sequence ID" value="MDN3567674.1"/>
    <property type="molecule type" value="Genomic_DNA"/>
</dbReference>
<proteinExistence type="predicted"/>
<feature type="domain" description="OmpA-like" evidence="4">
    <location>
        <begin position="288"/>
        <end position="412"/>
    </location>
</feature>
<keyword evidence="1" id="KW-0472">Membrane</keyword>
<keyword evidence="6" id="KW-1185">Reference proteome</keyword>
<sequence length="414" mass="43876">MTWGAPVLLALGLALSACATPPAADGPAPTASAGRPAPPQAPKPPKEAQPLDAAVLSLADAVLARAEISRPGPHELVIDPLIDRASGTETATTRAMSRRIASVVRERHPSYRVQPFTLASLESKPLVLLGAITGVVEAGSLTNSTDKAPAAYRIWAVLADLSTGKVVAHETAWVRPDEVDTTPTAFNRDSPTWLDDPAAAAYLRVCAGNPGDAIDAAWLDGLKAEALITQATTAYEAGRYAQAKTLYANAKAAPKGAQLRTLNGQYLTASALGQPQEAERAFGQLVDYGLERKRLAVKFLFRPGVIEFWPDPAISGPYDMWLRQIASRTSADDACLDVSGHASTTGAASWNDRLSLMRAQAIRTRLVGEQPGLGARLKTEGFGASRPLVGTGRDDATDALDRRVEFEPRECRTG</sequence>
<feature type="chain" id="PRO_5045723151" evidence="3">
    <location>
        <begin position="20"/>
        <end position="414"/>
    </location>
</feature>
<dbReference type="InterPro" id="IPR006665">
    <property type="entry name" value="OmpA-like"/>
</dbReference>